<accession>A0A382JT58</accession>
<gene>
    <name evidence="1" type="ORF">METZ01_LOCUS267709</name>
</gene>
<organism evidence="1">
    <name type="scientific">marine metagenome</name>
    <dbReference type="NCBI Taxonomy" id="408172"/>
    <lineage>
        <taxon>unclassified sequences</taxon>
        <taxon>metagenomes</taxon>
        <taxon>ecological metagenomes</taxon>
    </lineage>
</organism>
<name>A0A382JT58_9ZZZZ</name>
<feature type="non-terminal residue" evidence="1">
    <location>
        <position position="434"/>
    </location>
</feature>
<dbReference type="EMBL" id="UINC01076057">
    <property type="protein sequence ID" value="SVC14855.1"/>
    <property type="molecule type" value="Genomic_DNA"/>
</dbReference>
<sequence length="434" mass="44707">LDAGGEAFTISAGKTLTMAAASVVIKSGGTWTRTGTLTLNATSKVLYTTGANSTMTPEVYGHIEHNGGTLSQDGALTVAGTFRNTSGNFVASQDITANGIEWTADAVTGSPAQTWDIGTGGITIDGGTFKATTGTFTLAGDWTLNGGTLNATTSTVDFDGTAAQTITSNSNAFYSAAVSNTTATVSIADKFEFDASGTLTIDASATFATEGSEFDDNGGTITNNGTFEIHGDETFTTGILSIPGNTKVVDPAGCILTTHLGGLENVTFDQSGQTFTFGEDIDYITGDIIVTVGTTVDMDIRSLTVANSKTIRNNGTWTAPGSGSTLTCAGSATFVGEGMNFYDFSANVASSTITFQGTKIYTVANNLNLVGGDGTELYVRSHDNVATAIISNTPGNTQTVDYVRVEEVDGTAANHITATNSWDVTGSLSFWDFG</sequence>
<evidence type="ECO:0000313" key="1">
    <source>
        <dbReference type="EMBL" id="SVC14855.1"/>
    </source>
</evidence>
<protein>
    <recommendedName>
        <fullName evidence="2">G8 domain-containing protein</fullName>
    </recommendedName>
</protein>
<reference evidence="1" key="1">
    <citation type="submission" date="2018-05" db="EMBL/GenBank/DDBJ databases">
        <authorList>
            <person name="Lanie J.A."/>
            <person name="Ng W.-L."/>
            <person name="Kazmierczak K.M."/>
            <person name="Andrzejewski T.M."/>
            <person name="Davidsen T.M."/>
            <person name="Wayne K.J."/>
            <person name="Tettelin H."/>
            <person name="Glass J.I."/>
            <person name="Rusch D."/>
            <person name="Podicherti R."/>
            <person name="Tsui H.-C.T."/>
            <person name="Winkler M.E."/>
        </authorList>
    </citation>
    <scope>NUCLEOTIDE SEQUENCE</scope>
</reference>
<dbReference type="InterPro" id="IPR012334">
    <property type="entry name" value="Pectin_lyas_fold"/>
</dbReference>
<evidence type="ECO:0008006" key="2">
    <source>
        <dbReference type="Google" id="ProtNLM"/>
    </source>
</evidence>
<dbReference type="Gene3D" id="2.160.20.10">
    <property type="entry name" value="Single-stranded right-handed beta-helix, Pectin lyase-like"/>
    <property type="match status" value="1"/>
</dbReference>
<proteinExistence type="predicted"/>
<dbReference type="AlphaFoldDB" id="A0A382JT58"/>
<feature type="non-terminal residue" evidence="1">
    <location>
        <position position="1"/>
    </location>
</feature>